<evidence type="ECO:0000256" key="1">
    <source>
        <dbReference type="ARBA" id="ARBA00000085"/>
    </source>
</evidence>
<dbReference type="Pfam" id="PF01627">
    <property type="entry name" value="Hpt"/>
    <property type="match status" value="1"/>
</dbReference>
<dbReference type="InterPro" id="IPR004358">
    <property type="entry name" value="Sig_transdc_His_kin-like_C"/>
</dbReference>
<evidence type="ECO:0000256" key="3">
    <source>
        <dbReference type="ARBA" id="ARBA00022553"/>
    </source>
</evidence>
<dbReference type="RefSeq" id="WP_011940945.1">
    <property type="nucleotide sequence ID" value="NC_009483.1"/>
</dbReference>
<evidence type="ECO:0000256" key="5">
    <source>
        <dbReference type="ARBA" id="ARBA00022777"/>
    </source>
</evidence>
<gene>
    <name evidence="12" type="ordered locus">Gura_4171</name>
</gene>
<dbReference type="PANTHER" id="PTHR43395">
    <property type="entry name" value="SENSOR HISTIDINE KINASE CHEA"/>
    <property type="match status" value="1"/>
</dbReference>
<evidence type="ECO:0000313" key="13">
    <source>
        <dbReference type="Proteomes" id="UP000006695"/>
    </source>
</evidence>
<feature type="domain" description="CheW-like" evidence="10">
    <location>
        <begin position="411"/>
        <end position="547"/>
    </location>
</feature>
<dbReference type="InterPro" id="IPR011006">
    <property type="entry name" value="CheY-like_superfamily"/>
</dbReference>
<dbReference type="EC" id="2.7.13.3" evidence="2"/>
<name>A5G946_GEOUR</name>
<dbReference type="SMART" id="SM00073">
    <property type="entry name" value="HPT"/>
    <property type="match status" value="1"/>
</dbReference>
<dbReference type="STRING" id="351605.Gura_4171"/>
<evidence type="ECO:0000256" key="4">
    <source>
        <dbReference type="ARBA" id="ARBA00022679"/>
    </source>
</evidence>
<dbReference type="InterPro" id="IPR002545">
    <property type="entry name" value="CheW-lke_dom"/>
</dbReference>
<dbReference type="InterPro" id="IPR036061">
    <property type="entry name" value="CheW-like_dom_sf"/>
</dbReference>
<dbReference type="Gene3D" id="2.30.30.40">
    <property type="entry name" value="SH3 Domains"/>
    <property type="match status" value="1"/>
</dbReference>
<dbReference type="PROSITE" id="PS50110">
    <property type="entry name" value="RESPONSE_REGULATORY"/>
    <property type="match status" value="1"/>
</dbReference>
<dbReference type="InterPro" id="IPR036641">
    <property type="entry name" value="HPT_dom_sf"/>
</dbReference>
<dbReference type="InterPro" id="IPR037006">
    <property type="entry name" value="CheA-like_homodim_sf"/>
</dbReference>
<evidence type="ECO:0000256" key="2">
    <source>
        <dbReference type="ARBA" id="ARBA00012438"/>
    </source>
</evidence>
<dbReference type="InterPro" id="IPR051315">
    <property type="entry name" value="Bact_Chemotaxis_CheA"/>
</dbReference>
<keyword evidence="13" id="KW-1185">Reference proteome</keyword>
<dbReference type="SUPFAM" id="SSF52172">
    <property type="entry name" value="CheY-like"/>
    <property type="match status" value="1"/>
</dbReference>
<protein>
    <recommendedName>
        <fullName evidence="2">histidine kinase</fullName>
        <ecNumber evidence="2">2.7.13.3</ecNumber>
    </recommendedName>
</protein>
<dbReference type="OrthoDB" id="9803176at2"/>
<evidence type="ECO:0000256" key="6">
    <source>
        <dbReference type="PROSITE-ProRule" id="PRU00110"/>
    </source>
</evidence>
<dbReference type="GO" id="GO:0006935">
    <property type="term" value="P:chemotaxis"/>
    <property type="evidence" value="ECO:0007669"/>
    <property type="project" value="InterPro"/>
</dbReference>
<dbReference type="PROSITE" id="PS50109">
    <property type="entry name" value="HIS_KIN"/>
    <property type="match status" value="1"/>
</dbReference>
<dbReference type="KEGG" id="gur:Gura_4171"/>
<feature type="modified residue" description="4-aspartylphosphate" evidence="7">
    <location>
        <position position="617"/>
    </location>
</feature>
<dbReference type="CDD" id="cd00088">
    <property type="entry name" value="HPT"/>
    <property type="match status" value="1"/>
</dbReference>
<dbReference type="SUPFAM" id="SSF47226">
    <property type="entry name" value="Histidine-containing phosphotransfer domain, HPT domain"/>
    <property type="match status" value="1"/>
</dbReference>
<dbReference type="FunFam" id="3.30.565.10:FF:000016">
    <property type="entry name" value="Chemotaxis protein CheA, putative"/>
    <property type="match status" value="1"/>
</dbReference>
<feature type="domain" description="Histidine kinase" evidence="8">
    <location>
        <begin position="207"/>
        <end position="409"/>
    </location>
</feature>
<dbReference type="Gene3D" id="1.10.287.560">
    <property type="entry name" value="Histidine kinase CheA-like, homodimeric domain"/>
    <property type="match status" value="1"/>
</dbReference>
<dbReference type="SUPFAM" id="SSF55874">
    <property type="entry name" value="ATPase domain of HSP90 chaperone/DNA topoisomerase II/histidine kinase"/>
    <property type="match status" value="1"/>
</dbReference>
<dbReference type="PROSITE" id="PS50894">
    <property type="entry name" value="HPT"/>
    <property type="match status" value="1"/>
</dbReference>
<dbReference type="PRINTS" id="PR00344">
    <property type="entry name" value="BCTRLSENSOR"/>
</dbReference>
<dbReference type="InterPro" id="IPR001789">
    <property type="entry name" value="Sig_transdc_resp-reg_receiver"/>
</dbReference>
<dbReference type="GO" id="GO:0005737">
    <property type="term" value="C:cytoplasm"/>
    <property type="evidence" value="ECO:0007669"/>
    <property type="project" value="InterPro"/>
</dbReference>
<dbReference type="PANTHER" id="PTHR43395:SF1">
    <property type="entry name" value="CHEMOTAXIS PROTEIN CHEA"/>
    <property type="match status" value="1"/>
</dbReference>
<evidence type="ECO:0000259" key="8">
    <source>
        <dbReference type="PROSITE" id="PS50109"/>
    </source>
</evidence>
<dbReference type="Proteomes" id="UP000006695">
    <property type="component" value="Chromosome"/>
</dbReference>
<evidence type="ECO:0000259" key="11">
    <source>
        <dbReference type="PROSITE" id="PS50894"/>
    </source>
</evidence>
<dbReference type="SMART" id="SM00260">
    <property type="entry name" value="CheW"/>
    <property type="match status" value="1"/>
</dbReference>
<dbReference type="InterPro" id="IPR003594">
    <property type="entry name" value="HATPase_dom"/>
</dbReference>
<dbReference type="InterPro" id="IPR005467">
    <property type="entry name" value="His_kinase_dom"/>
</dbReference>
<dbReference type="InterPro" id="IPR036890">
    <property type="entry name" value="HATPase_C_sf"/>
</dbReference>
<dbReference type="SMART" id="SM00387">
    <property type="entry name" value="HATPase_c"/>
    <property type="match status" value="1"/>
</dbReference>
<dbReference type="Pfam" id="PF02895">
    <property type="entry name" value="H-kinase_dim"/>
    <property type="match status" value="1"/>
</dbReference>
<organism evidence="12 13">
    <name type="scientific">Geotalea uraniireducens (strain Rf4)</name>
    <name type="common">Geobacter uraniireducens</name>
    <dbReference type="NCBI Taxonomy" id="351605"/>
    <lineage>
        <taxon>Bacteria</taxon>
        <taxon>Pseudomonadati</taxon>
        <taxon>Thermodesulfobacteriota</taxon>
        <taxon>Desulfuromonadia</taxon>
        <taxon>Geobacterales</taxon>
        <taxon>Geobacteraceae</taxon>
        <taxon>Geotalea</taxon>
    </lineage>
</organism>
<evidence type="ECO:0000256" key="7">
    <source>
        <dbReference type="PROSITE-ProRule" id="PRU00169"/>
    </source>
</evidence>
<dbReference type="EMBL" id="CP000698">
    <property type="protein sequence ID" value="ABQ28314.1"/>
    <property type="molecule type" value="Genomic_DNA"/>
</dbReference>
<keyword evidence="3 7" id="KW-0597">Phosphoprotein</keyword>
<evidence type="ECO:0000313" key="12">
    <source>
        <dbReference type="EMBL" id="ABQ28314.1"/>
    </source>
</evidence>
<dbReference type="InterPro" id="IPR008207">
    <property type="entry name" value="Sig_transdc_His_kin_Hpt_dom"/>
</dbReference>
<sequence>MPNLNKYLKIFFKEAQEHLEALQKGLLTLEKEPADRVLLRDLMRNAHTLKGSAKLVGLEEIGAIAHRMEDLFEEIERGGREVNSQVIDLLLKGSDAISRLVTARINNDEPPFDVEKFIIAFTQGDITPEVLERKVLPQANEGEETVRTNVKTLDNLINRLGELIINKKRFEDKIVRLKGLCGKTVDQEFAPALQGFQRELEEDVLYLDYLVQELHGEAMALRMLPLRTITDGFERMVRDLSHEQGKIIEFKVTGAQIEMDRVLLDAVKPMILHILRNSVDHGIESLEERLVEGKPPKGTIEISARLDGGGVRLDIRDDGRGIDPQLVREAALRKRLISREDAVSMDDNAARYLILEEGFSTRDFITDTSGRGIGMGVVKKNMERMKGHLSIVSEVGRFTEFTLQLPLTLSIMETLLILCAGECYAVPLSYVQETIKIRSEDITTVGGKEVISLRGATIPLVSLPALLGLTENKTLLKSERITAIIVSLRGQCLACTIDASLESSEVVVKSLGNQLKNVTFVFGATILGNGDPALILNVPDIFARAEGGASTGFRAMIEERRATRAKGHILVVDDSITTRTMERSILVTHGYEVEIAISGEDALEKVAGTRFDLVISDVMMPGISGFELTRRLRTMEDYRDVPVIIVSSLARDEDKRQAMESGAQAYIVKGTFDQGTLLETVKAFLS</sequence>
<dbReference type="Gene3D" id="1.20.120.160">
    <property type="entry name" value="HPT domain"/>
    <property type="match status" value="1"/>
</dbReference>
<reference evidence="12 13" key="1">
    <citation type="submission" date="2007-05" db="EMBL/GenBank/DDBJ databases">
        <title>Complete sequence of Geobacter uraniireducens Rf4.</title>
        <authorList>
            <consortium name="US DOE Joint Genome Institute"/>
            <person name="Copeland A."/>
            <person name="Lucas S."/>
            <person name="Lapidus A."/>
            <person name="Barry K."/>
            <person name="Detter J.C."/>
            <person name="Glavina del Rio T."/>
            <person name="Hammon N."/>
            <person name="Israni S."/>
            <person name="Dalin E."/>
            <person name="Tice H."/>
            <person name="Pitluck S."/>
            <person name="Chertkov O."/>
            <person name="Brettin T."/>
            <person name="Bruce D."/>
            <person name="Han C."/>
            <person name="Schmutz J."/>
            <person name="Larimer F."/>
            <person name="Land M."/>
            <person name="Hauser L."/>
            <person name="Kyrpides N."/>
            <person name="Mikhailova N."/>
            <person name="Shelobolina E."/>
            <person name="Aklujkar M."/>
            <person name="Lovley D."/>
            <person name="Richardson P."/>
        </authorList>
    </citation>
    <scope>NUCLEOTIDE SEQUENCE [LARGE SCALE GENOMIC DNA]</scope>
    <source>
        <strain evidence="12 13">Rf4</strain>
    </source>
</reference>
<keyword evidence="5 12" id="KW-0418">Kinase</keyword>
<comment type="catalytic activity">
    <reaction evidence="1">
        <text>ATP + protein L-histidine = ADP + protein N-phospho-L-histidine.</text>
        <dbReference type="EC" id="2.7.13.3"/>
    </reaction>
</comment>
<dbReference type="SMART" id="SM00448">
    <property type="entry name" value="REC"/>
    <property type="match status" value="1"/>
</dbReference>
<keyword evidence="4" id="KW-0808">Transferase</keyword>
<dbReference type="Gene3D" id="3.30.565.10">
    <property type="entry name" value="Histidine kinase-like ATPase, C-terminal domain"/>
    <property type="match status" value="1"/>
</dbReference>
<dbReference type="HOGENOM" id="CLU_000650_2_1_7"/>
<feature type="domain" description="HPt" evidence="11">
    <location>
        <begin position="1"/>
        <end position="104"/>
    </location>
</feature>
<dbReference type="AlphaFoldDB" id="A5G946"/>
<dbReference type="GO" id="GO:0000155">
    <property type="term" value="F:phosphorelay sensor kinase activity"/>
    <property type="evidence" value="ECO:0007669"/>
    <property type="project" value="InterPro"/>
</dbReference>
<evidence type="ECO:0000259" key="10">
    <source>
        <dbReference type="PROSITE" id="PS50851"/>
    </source>
</evidence>
<dbReference type="InterPro" id="IPR004105">
    <property type="entry name" value="CheA-like_dim"/>
</dbReference>
<dbReference type="PROSITE" id="PS50851">
    <property type="entry name" value="CHEW"/>
    <property type="match status" value="1"/>
</dbReference>
<dbReference type="Pfam" id="PF01584">
    <property type="entry name" value="CheW"/>
    <property type="match status" value="1"/>
</dbReference>
<dbReference type="InterPro" id="IPR036097">
    <property type="entry name" value="HisK_dim/P_sf"/>
</dbReference>
<dbReference type="SMART" id="SM01231">
    <property type="entry name" value="H-kinase_dim"/>
    <property type="match status" value="1"/>
</dbReference>
<evidence type="ECO:0000259" key="9">
    <source>
        <dbReference type="PROSITE" id="PS50110"/>
    </source>
</evidence>
<feature type="domain" description="Response regulatory" evidence="9">
    <location>
        <begin position="568"/>
        <end position="684"/>
    </location>
</feature>
<dbReference type="SUPFAM" id="SSF50341">
    <property type="entry name" value="CheW-like"/>
    <property type="match status" value="1"/>
</dbReference>
<dbReference type="Pfam" id="PF02518">
    <property type="entry name" value="HATPase_c"/>
    <property type="match status" value="1"/>
</dbReference>
<proteinExistence type="predicted"/>
<dbReference type="SUPFAM" id="SSF47384">
    <property type="entry name" value="Homodimeric domain of signal transducing histidine kinase"/>
    <property type="match status" value="1"/>
</dbReference>
<accession>A5G946</accession>
<dbReference type="Pfam" id="PF00072">
    <property type="entry name" value="Response_reg"/>
    <property type="match status" value="1"/>
</dbReference>
<feature type="modified residue" description="Phosphohistidine" evidence="6">
    <location>
        <position position="47"/>
    </location>
</feature>
<dbReference type="Gene3D" id="3.40.50.2300">
    <property type="match status" value="1"/>
</dbReference>